<feature type="region of interest" description="Disordered" evidence="1">
    <location>
        <begin position="1"/>
        <end position="101"/>
    </location>
</feature>
<evidence type="ECO:0000313" key="3">
    <source>
        <dbReference type="EMBL" id="KAG7527387.1"/>
    </source>
</evidence>
<dbReference type="AlphaFoldDB" id="A0A8K0JFU1"/>
<feature type="domain" description="Myb/SANT-like" evidence="2">
    <location>
        <begin position="137"/>
        <end position="233"/>
    </location>
</feature>
<accession>A0A8K0JFU1</accession>
<evidence type="ECO:0000256" key="1">
    <source>
        <dbReference type="SAM" id="MobiDB-lite"/>
    </source>
</evidence>
<organism evidence="3 4">
    <name type="scientific">Filobasidium floriforme</name>
    <dbReference type="NCBI Taxonomy" id="5210"/>
    <lineage>
        <taxon>Eukaryota</taxon>
        <taxon>Fungi</taxon>
        <taxon>Dikarya</taxon>
        <taxon>Basidiomycota</taxon>
        <taxon>Agaricomycotina</taxon>
        <taxon>Tremellomycetes</taxon>
        <taxon>Filobasidiales</taxon>
        <taxon>Filobasidiaceae</taxon>
        <taxon>Filobasidium</taxon>
    </lineage>
</organism>
<feature type="compositionally biased region" description="Polar residues" evidence="1">
    <location>
        <begin position="1"/>
        <end position="12"/>
    </location>
</feature>
<gene>
    <name evidence="3" type="ORF">FFLO_06985</name>
</gene>
<protein>
    <recommendedName>
        <fullName evidence="2">Myb/SANT-like domain-containing protein</fullName>
    </recommendedName>
</protein>
<keyword evidence="4" id="KW-1185">Reference proteome</keyword>
<name>A0A8K0JFU1_9TREE</name>
<evidence type="ECO:0000313" key="4">
    <source>
        <dbReference type="Proteomes" id="UP000812966"/>
    </source>
</evidence>
<dbReference type="InterPro" id="IPR024752">
    <property type="entry name" value="Myb/SANT-like_dom"/>
</dbReference>
<sequence>MESGSLASSSQPDAALQHPAGRGTDSPFLVPTLNDAFNHRNGQTNDLRSSVAPSSRLSSTPTPSFISREGSTFSRDGSTFPLDPSLMAGRSPSWGRESSSGGASFFAGMRLDRESTVASTVTSIGSTGRLSQRENASWTDADDELMVDLLLESVRQGQKSENGFKKGVWGKVVTEVNRVRTQGGPKDERSARGRYSLLRKEKWEPIHTMMTMLSGAGFDEDLGCVTLPEKGWRELRESGVSR</sequence>
<dbReference type="Pfam" id="PF12776">
    <property type="entry name" value="Myb_DNA-bind_3"/>
    <property type="match status" value="1"/>
</dbReference>
<evidence type="ECO:0000259" key="2">
    <source>
        <dbReference type="Pfam" id="PF12776"/>
    </source>
</evidence>
<comment type="caution">
    <text evidence="3">The sequence shown here is derived from an EMBL/GenBank/DDBJ whole genome shotgun (WGS) entry which is preliminary data.</text>
</comment>
<reference evidence="3" key="1">
    <citation type="submission" date="2020-04" db="EMBL/GenBank/DDBJ databases">
        <title>Analysis of mating type loci in Filobasidium floriforme.</title>
        <authorList>
            <person name="Nowrousian M."/>
        </authorList>
    </citation>
    <scope>NUCLEOTIDE SEQUENCE</scope>
    <source>
        <strain evidence="3">CBS 6242</strain>
    </source>
</reference>
<feature type="compositionally biased region" description="Low complexity" evidence="1">
    <location>
        <begin position="47"/>
        <end position="64"/>
    </location>
</feature>
<dbReference type="EMBL" id="JABELV010000306">
    <property type="protein sequence ID" value="KAG7527387.1"/>
    <property type="molecule type" value="Genomic_DNA"/>
</dbReference>
<dbReference type="Proteomes" id="UP000812966">
    <property type="component" value="Unassembled WGS sequence"/>
</dbReference>
<proteinExistence type="predicted"/>